<proteinExistence type="predicted"/>
<organism evidence="1 2">
    <name type="scientific">Virgibacillus oceani</name>
    <dbReference type="NCBI Taxonomy" id="1479511"/>
    <lineage>
        <taxon>Bacteria</taxon>
        <taxon>Bacillati</taxon>
        <taxon>Bacillota</taxon>
        <taxon>Bacilli</taxon>
        <taxon>Bacillales</taxon>
        <taxon>Bacillaceae</taxon>
        <taxon>Virgibacillus</taxon>
    </lineage>
</organism>
<keyword evidence="2" id="KW-1185">Reference proteome</keyword>
<evidence type="ECO:0000313" key="1">
    <source>
        <dbReference type="EMBL" id="GGG74422.1"/>
    </source>
</evidence>
<reference evidence="1" key="1">
    <citation type="journal article" date="2014" name="Int. J. Syst. Evol. Microbiol.">
        <title>Complete genome sequence of Corynebacterium casei LMG S-19264T (=DSM 44701T), isolated from a smear-ripened cheese.</title>
        <authorList>
            <consortium name="US DOE Joint Genome Institute (JGI-PGF)"/>
            <person name="Walter F."/>
            <person name="Albersmeier A."/>
            <person name="Kalinowski J."/>
            <person name="Ruckert C."/>
        </authorList>
    </citation>
    <scope>NUCLEOTIDE SEQUENCE</scope>
    <source>
        <strain evidence="1">CGMCC 1.12754</strain>
    </source>
</reference>
<dbReference type="NCBIfam" id="TIGR04398">
    <property type="entry name" value="SLAP_DUP"/>
    <property type="match status" value="1"/>
</dbReference>
<protein>
    <recommendedName>
        <fullName evidence="3">SLAP domain-containing protein</fullName>
    </recommendedName>
</protein>
<evidence type="ECO:0000313" key="2">
    <source>
        <dbReference type="Proteomes" id="UP000622860"/>
    </source>
</evidence>
<name>A0A917HCT0_9BACI</name>
<sequence>MQNLTFESAWSKTISNKDRKQIERAFSDAVFDTVNSIYLSPLWQAINHKNHLLITVLIHNTTQQDLSFHNTKMRYIEGNQIVAEHSFTIPSLVIEPQTSMPWTFIFPVDSMRIRAALKNGKLEIVDSE</sequence>
<dbReference type="EMBL" id="BMFR01000006">
    <property type="protein sequence ID" value="GGG74422.1"/>
    <property type="molecule type" value="Genomic_DNA"/>
</dbReference>
<dbReference type="Proteomes" id="UP000622860">
    <property type="component" value="Unassembled WGS sequence"/>
</dbReference>
<comment type="caution">
    <text evidence="1">The sequence shown here is derived from an EMBL/GenBank/DDBJ whole genome shotgun (WGS) entry which is preliminary data.</text>
</comment>
<reference evidence="1" key="2">
    <citation type="submission" date="2020-09" db="EMBL/GenBank/DDBJ databases">
        <authorList>
            <person name="Sun Q."/>
            <person name="Zhou Y."/>
        </authorList>
    </citation>
    <scope>NUCLEOTIDE SEQUENCE</scope>
    <source>
        <strain evidence="1">CGMCC 1.12754</strain>
    </source>
</reference>
<dbReference type="RefSeq" id="WP_188455140.1">
    <property type="nucleotide sequence ID" value="NZ_BMFR01000006.1"/>
</dbReference>
<accession>A0A917HCT0</accession>
<dbReference type="InterPro" id="IPR030910">
    <property type="entry name" value="SLAP_dom"/>
</dbReference>
<dbReference type="AlphaFoldDB" id="A0A917HCT0"/>
<evidence type="ECO:0008006" key="3">
    <source>
        <dbReference type="Google" id="ProtNLM"/>
    </source>
</evidence>
<gene>
    <name evidence="1" type="ORF">GCM10011398_18860</name>
</gene>